<proteinExistence type="predicted"/>
<dbReference type="EMBL" id="VSWC01000001">
    <property type="protein sequence ID" value="KAA1118923.1"/>
    <property type="molecule type" value="Genomic_DNA"/>
</dbReference>
<evidence type="ECO:0000313" key="3">
    <source>
        <dbReference type="Proteomes" id="UP000324748"/>
    </source>
</evidence>
<dbReference type="AlphaFoldDB" id="A0A5B0R0V1"/>
<comment type="caution">
    <text evidence="2">The sequence shown here is derived from an EMBL/GenBank/DDBJ whole genome shotgun (WGS) entry which is preliminary data.</text>
</comment>
<organism evidence="2 3">
    <name type="scientific">Puccinia graminis f. sp. tritici</name>
    <dbReference type="NCBI Taxonomy" id="56615"/>
    <lineage>
        <taxon>Eukaryota</taxon>
        <taxon>Fungi</taxon>
        <taxon>Dikarya</taxon>
        <taxon>Basidiomycota</taxon>
        <taxon>Pucciniomycotina</taxon>
        <taxon>Pucciniomycetes</taxon>
        <taxon>Pucciniales</taxon>
        <taxon>Pucciniaceae</taxon>
        <taxon>Puccinia</taxon>
    </lineage>
</organism>
<protein>
    <submittedName>
        <fullName evidence="2">Uncharacterized protein</fullName>
    </submittedName>
</protein>
<sequence>MKNELASVNTTVKRIDVMITQAGPAYAHLGKLYNSRADTEDSPAPDPDSRPERRSKRRTQSARGNT</sequence>
<keyword evidence="3" id="KW-1185">Reference proteome</keyword>
<evidence type="ECO:0000256" key="1">
    <source>
        <dbReference type="SAM" id="MobiDB-lite"/>
    </source>
</evidence>
<name>A0A5B0R0V1_PUCGR</name>
<feature type="region of interest" description="Disordered" evidence="1">
    <location>
        <begin position="33"/>
        <end position="66"/>
    </location>
</feature>
<evidence type="ECO:0000313" key="2">
    <source>
        <dbReference type="EMBL" id="KAA1118923.1"/>
    </source>
</evidence>
<accession>A0A5B0R0V1</accession>
<gene>
    <name evidence="2" type="ORF">PGT21_010373</name>
</gene>
<reference evidence="2 3" key="1">
    <citation type="submission" date="2019-05" db="EMBL/GenBank/DDBJ databases">
        <title>Emergence of the Ug99 lineage of the wheat stem rust pathogen through somatic hybridization.</title>
        <authorList>
            <person name="Li F."/>
            <person name="Upadhyaya N.M."/>
            <person name="Sperschneider J."/>
            <person name="Matny O."/>
            <person name="Nguyen-Phuc H."/>
            <person name="Mago R."/>
            <person name="Raley C."/>
            <person name="Miller M.E."/>
            <person name="Silverstein K.A.T."/>
            <person name="Henningsen E."/>
            <person name="Hirsch C.D."/>
            <person name="Visser B."/>
            <person name="Pretorius Z.A."/>
            <person name="Steffenson B.J."/>
            <person name="Schwessinger B."/>
            <person name="Dodds P.N."/>
            <person name="Figueroa M."/>
        </authorList>
    </citation>
    <scope>NUCLEOTIDE SEQUENCE [LARGE SCALE GENOMIC DNA]</scope>
    <source>
        <strain evidence="2">21-0</strain>
    </source>
</reference>
<dbReference type="Proteomes" id="UP000324748">
    <property type="component" value="Unassembled WGS sequence"/>
</dbReference>